<dbReference type="NCBIfam" id="NF008805">
    <property type="entry name" value="PRK11824.1"/>
    <property type="match status" value="1"/>
</dbReference>
<evidence type="ECO:0000256" key="8">
    <source>
        <dbReference type="ARBA" id="ARBA00022884"/>
    </source>
</evidence>
<dbReference type="GO" id="GO:0046872">
    <property type="term" value="F:metal ion binding"/>
    <property type="evidence" value="ECO:0007669"/>
    <property type="project" value="UniProtKB-KW"/>
</dbReference>
<feature type="domain" description="S1 motif" evidence="10">
    <location>
        <begin position="617"/>
        <end position="685"/>
    </location>
</feature>
<dbReference type="Gene3D" id="2.40.50.140">
    <property type="entry name" value="Nucleic acid-binding proteins"/>
    <property type="match status" value="1"/>
</dbReference>
<dbReference type="PROSITE" id="PS50084">
    <property type="entry name" value="KH_TYPE_1"/>
    <property type="match status" value="1"/>
</dbReference>
<dbReference type="GO" id="GO:0003723">
    <property type="term" value="F:RNA binding"/>
    <property type="evidence" value="ECO:0007669"/>
    <property type="project" value="UniProtKB-KW"/>
</dbReference>
<feature type="region of interest" description="Disordered" evidence="9">
    <location>
        <begin position="693"/>
        <end position="718"/>
    </location>
</feature>
<dbReference type="PIRSF" id="PIRSF005499">
    <property type="entry name" value="PNPase"/>
    <property type="match status" value="1"/>
</dbReference>
<dbReference type="NCBIfam" id="TIGR03591">
    <property type="entry name" value="polynuc_phos"/>
    <property type="match status" value="1"/>
</dbReference>
<evidence type="ECO:0000256" key="1">
    <source>
        <dbReference type="ARBA" id="ARBA00007404"/>
    </source>
</evidence>
<keyword evidence="5" id="KW-0548">Nucleotidyltransferase</keyword>
<dbReference type="HAMAP" id="MF_01595">
    <property type="entry name" value="PNPase"/>
    <property type="match status" value="1"/>
</dbReference>
<dbReference type="InterPro" id="IPR001247">
    <property type="entry name" value="ExoRNase_PH_dom1"/>
</dbReference>
<keyword evidence="7" id="KW-0460">Magnesium</keyword>
<feature type="compositionally biased region" description="Basic and acidic residues" evidence="9">
    <location>
        <begin position="693"/>
        <end position="709"/>
    </location>
</feature>
<dbReference type="SMART" id="SM00316">
    <property type="entry name" value="S1"/>
    <property type="match status" value="1"/>
</dbReference>
<proteinExistence type="inferred from homology"/>
<dbReference type="Pfam" id="PF00575">
    <property type="entry name" value="S1"/>
    <property type="match status" value="1"/>
</dbReference>
<evidence type="ECO:0000259" key="10">
    <source>
        <dbReference type="PROSITE" id="PS50126"/>
    </source>
</evidence>
<evidence type="ECO:0000256" key="5">
    <source>
        <dbReference type="ARBA" id="ARBA00022695"/>
    </source>
</evidence>
<dbReference type="PANTHER" id="PTHR11252:SF0">
    <property type="entry name" value="POLYRIBONUCLEOTIDE NUCLEOTIDYLTRANSFERASE 1, MITOCHONDRIAL"/>
    <property type="match status" value="1"/>
</dbReference>
<dbReference type="FunFam" id="3.30.1370.10:FF:000001">
    <property type="entry name" value="Polyribonucleotide nucleotidyltransferase"/>
    <property type="match status" value="1"/>
</dbReference>
<dbReference type="InterPro" id="IPR036456">
    <property type="entry name" value="PNPase_PH_RNA-bd_sf"/>
</dbReference>
<dbReference type="CDD" id="cd11363">
    <property type="entry name" value="RNase_PH_PNPase_1"/>
    <property type="match status" value="1"/>
</dbReference>
<dbReference type="InterPro" id="IPR036345">
    <property type="entry name" value="ExoRNase_PH_dom2_sf"/>
</dbReference>
<dbReference type="SUPFAM" id="SSF55666">
    <property type="entry name" value="Ribonuclease PH domain 2-like"/>
    <property type="match status" value="2"/>
</dbReference>
<dbReference type="Gene3D" id="3.30.230.70">
    <property type="entry name" value="GHMP Kinase, N-terminal domain"/>
    <property type="match status" value="2"/>
</dbReference>
<comment type="similarity">
    <text evidence="1">Belongs to the polyribonucleotide nucleotidyltransferase family.</text>
</comment>
<dbReference type="SUPFAM" id="SSF46915">
    <property type="entry name" value="Polynucleotide phosphorylase/guanosine pentaphosphate synthase (PNPase/GPSI), domain 3"/>
    <property type="match status" value="1"/>
</dbReference>
<dbReference type="CDD" id="cd11364">
    <property type="entry name" value="RNase_PH_PNPase_2"/>
    <property type="match status" value="1"/>
</dbReference>
<organism evidence="11">
    <name type="scientific">marine metagenome</name>
    <dbReference type="NCBI Taxonomy" id="408172"/>
    <lineage>
        <taxon>unclassified sequences</taxon>
        <taxon>metagenomes</taxon>
        <taxon>ecological metagenomes</taxon>
    </lineage>
</organism>
<dbReference type="SMART" id="SM00322">
    <property type="entry name" value="KH"/>
    <property type="match status" value="1"/>
</dbReference>
<dbReference type="FunFam" id="3.30.230.70:FF:000002">
    <property type="entry name" value="Polyribonucleotide nucleotidyltransferase"/>
    <property type="match status" value="1"/>
</dbReference>
<keyword evidence="4" id="KW-0808">Transferase</keyword>
<dbReference type="GO" id="GO:0005829">
    <property type="term" value="C:cytosol"/>
    <property type="evidence" value="ECO:0007669"/>
    <property type="project" value="TreeGrafter"/>
</dbReference>
<dbReference type="InterPro" id="IPR004088">
    <property type="entry name" value="KH_dom_type_1"/>
</dbReference>
<dbReference type="CDD" id="cd02393">
    <property type="entry name" value="KH-I_PNPase"/>
    <property type="match status" value="1"/>
</dbReference>
<keyword evidence="8" id="KW-0694">RNA-binding</keyword>
<dbReference type="EC" id="2.7.7.8" evidence="2"/>
<dbReference type="PANTHER" id="PTHR11252">
    <property type="entry name" value="POLYRIBONUCLEOTIDE NUCLEOTIDYLTRANSFERASE"/>
    <property type="match status" value="1"/>
</dbReference>
<evidence type="ECO:0000256" key="6">
    <source>
        <dbReference type="ARBA" id="ARBA00022723"/>
    </source>
</evidence>
<dbReference type="Pfam" id="PF03726">
    <property type="entry name" value="PNPase"/>
    <property type="match status" value="1"/>
</dbReference>
<dbReference type="Pfam" id="PF03725">
    <property type="entry name" value="RNase_PH_C"/>
    <property type="match status" value="1"/>
</dbReference>
<dbReference type="FunFam" id="3.30.230.70:FF:000001">
    <property type="entry name" value="Polyribonucleotide nucleotidyltransferase"/>
    <property type="match status" value="1"/>
</dbReference>
<reference evidence="11" key="1">
    <citation type="submission" date="2018-05" db="EMBL/GenBank/DDBJ databases">
        <authorList>
            <person name="Lanie J.A."/>
            <person name="Ng W.-L."/>
            <person name="Kazmierczak K.M."/>
            <person name="Andrzejewski T.M."/>
            <person name="Davidsen T.M."/>
            <person name="Wayne K.J."/>
            <person name="Tettelin H."/>
            <person name="Glass J.I."/>
            <person name="Rusch D."/>
            <person name="Podicherti R."/>
            <person name="Tsui H.-C.T."/>
            <person name="Winkler M.E."/>
        </authorList>
    </citation>
    <scope>NUCLEOTIDE SEQUENCE</scope>
</reference>
<dbReference type="InterPro" id="IPR004087">
    <property type="entry name" value="KH_dom"/>
</dbReference>
<dbReference type="Pfam" id="PF01138">
    <property type="entry name" value="RNase_PH"/>
    <property type="match status" value="2"/>
</dbReference>
<keyword evidence="6" id="KW-0479">Metal-binding</keyword>
<dbReference type="SUPFAM" id="SSF54211">
    <property type="entry name" value="Ribosomal protein S5 domain 2-like"/>
    <property type="match status" value="2"/>
</dbReference>
<dbReference type="InterPro" id="IPR015847">
    <property type="entry name" value="ExoRNase_PH_dom2"/>
</dbReference>
<sequence length="718" mass="79070">MISKEKEIAGKLMRLETGKVARQSNGSVMVSYGDTVILVAVNAAREPREDIDFFPLQVEYREKHYAGGKIPGGFFKREARPSEHEVLTSRLTDRPLRPLFPKGFKNETQVMITVLQSDGENMADVLAGVGASAALMASTIPWNGPIASVRVGQLDGKIVINPTRTEQEDCDLEFIVSGNEETVVMVEGEAKEASEATVLEALKVAHDTIREIIGLQNELVGELNVIKDEFEIPEPSPELVSSIDEAVGDQIDTIVAIEDKQARSGAKDEMVTSTLESLEESYPEQGKDIKAVIDDRFKAAFRERILSKGKRSDGRSTTDIREITIDPNFLSRAHGSALFTRGETQALVITTLGSKRDEQIVDSMDEDYKKGYYLHYNFPPYCVGETGRIGFTSRREIGHGNLAQRAIKPVLPDYDDFPYTIRIVSEIMESNGSSSMASVCGGSLSLMSAGAILKGHVAGIAMGLITDGERHAILSDILGMEDHLGDMDFKVAGTEEGITAIQLDLKIAGLSFELMEQAMDQAREGRLHILGKMNEALPEANEISEFAPRILSIQINPEKIGALIGPGGKNIKKIIEDTECEINVDDDGIVTIAGANTDKCNDAVELVKAITFEPEVGMEFDAVVTRMMTFGAFVEFAPGREGLVHISELEWHRVEKVEDVLKPGDDVRVKLIKVDDQGRLDFSRKALLEKPEGYVERPKRPRSNSDRGGKRPFKKRRF</sequence>
<dbReference type="InterPro" id="IPR015848">
    <property type="entry name" value="PNPase_PH_RNA-bd_bac/org-type"/>
</dbReference>
<dbReference type="InterPro" id="IPR012340">
    <property type="entry name" value="NA-bd_OB-fold"/>
</dbReference>
<dbReference type="GO" id="GO:0006396">
    <property type="term" value="P:RNA processing"/>
    <property type="evidence" value="ECO:0007669"/>
    <property type="project" value="InterPro"/>
</dbReference>
<dbReference type="InterPro" id="IPR003029">
    <property type="entry name" value="S1_domain"/>
</dbReference>
<dbReference type="SUPFAM" id="SSF50249">
    <property type="entry name" value="Nucleic acid-binding proteins"/>
    <property type="match status" value="1"/>
</dbReference>
<keyword evidence="3" id="KW-0963">Cytoplasm</keyword>
<dbReference type="Gene3D" id="3.30.1370.10">
    <property type="entry name" value="K Homology domain, type 1"/>
    <property type="match status" value="1"/>
</dbReference>
<dbReference type="EMBL" id="UINC01002021">
    <property type="protein sequence ID" value="SUZ91966.1"/>
    <property type="molecule type" value="Genomic_DNA"/>
</dbReference>
<gene>
    <name evidence="11" type="ORF">METZ01_LOCUS44820</name>
</gene>
<dbReference type="InterPro" id="IPR027408">
    <property type="entry name" value="PNPase/RNase_PH_dom_sf"/>
</dbReference>
<accession>A0A381RJF8</accession>
<name>A0A381RJF8_9ZZZZ</name>
<dbReference type="SUPFAM" id="SSF54791">
    <property type="entry name" value="Eukaryotic type KH-domain (KH-domain type I)"/>
    <property type="match status" value="1"/>
</dbReference>
<dbReference type="InterPro" id="IPR012162">
    <property type="entry name" value="PNPase"/>
</dbReference>
<dbReference type="InterPro" id="IPR020568">
    <property type="entry name" value="Ribosomal_Su5_D2-typ_SF"/>
</dbReference>
<protein>
    <recommendedName>
        <fullName evidence="2">polyribonucleotide nucleotidyltransferase</fullName>
        <ecNumber evidence="2">2.7.7.8</ecNumber>
    </recommendedName>
</protein>
<dbReference type="GO" id="GO:0006402">
    <property type="term" value="P:mRNA catabolic process"/>
    <property type="evidence" value="ECO:0007669"/>
    <property type="project" value="InterPro"/>
</dbReference>
<dbReference type="InterPro" id="IPR036612">
    <property type="entry name" value="KH_dom_type_1_sf"/>
</dbReference>
<evidence type="ECO:0000256" key="2">
    <source>
        <dbReference type="ARBA" id="ARBA00012416"/>
    </source>
</evidence>
<dbReference type="CDD" id="cd04472">
    <property type="entry name" value="S1_PNPase"/>
    <property type="match status" value="1"/>
</dbReference>
<dbReference type="AlphaFoldDB" id="A0A381RJF8"/>
<dbReference type="GO" id="GO:0000175">
    <property type="term" value="F:3'-5'-RNA exonuclease activity"/>
    <property type="evidence" value="ECO:0007669"/>
    <property type="project" value="TreeGrafter"/>
</dbReference>
<dbReference type="PROSITE" id="PS50126">
    <property type="entry name" value="S1"/>
    <property type="match status" value="1"/>
</dbReference>
<dbReference type="Pfam" id="PF00013">
    <property type="entry name" value="KH_1"/>
    <property type="match status" value="1"/>
</dbReference>
<evidence type="ECO:0000313" key="11">
    <source>
        <dbReference type="EMBL" id="SUZ91966.1"/>
    </source>
</evidence>
<dbReference type="GO" id="GO:0004654">
    <property type="term" value="F:polyribonucleotide nucleotidyltransferase activity"/>
    <property type="evidence" value="ECO:0007669"/>
    <property type="project" value="UniProtKB-EC"/>
</dbReference>
<evidence type="ECO:0000256" key="7">
    <source>
        <dbReference type="ARBA" id="ARBA00022842"/>
    </source>
</evidence>
<evidence type="ECO:0000256" key="9">
    <source>
        <dbReference type="SAM" id="MobiDB-lite"/>
    </source>
</evidence>
<evidence type="ECO:0000256" key="4">
    <source>
        <dbReference type="ARBA" id="ARBA00022679"/>
    </source>
</evidence>
<evidence type="ECO:0000256" key="3">
    <source>
        <dbReference type="ARBA" id="ARBA00022490"/>
    </source>
</evidence>